<keyword evidence="4" id="KW-1185">Reference proteome</keyword>
<gene>
    <name evidence="3" type="ORF">AKO1_012390</name>
</gene>
<evidence type="ECO:0000256" key="1">
    <source>
        <dbReference type="SAM" id="Phobius"/>
    </source>
</evidence>
<evidence type="ECO:0000259" key="2">
    <source>
        <dbReference type="Pfam" id="PF00561"/>
    </source>
</evidence>
<proteinExistence type="predicted"/>
<evidence type="ECO:0000313" key="4">
    <source>
        <dbReference type="Proteomes" id="UP001431209"/>
    </source>
</evidence>
<dbReference type="Pfam" id="PF00561">
    <property type="entry name" value="Abhydrolase_1"/>
    <property type="match status" value="1"/>
</dbReference>
<dbReference type="PANTHER" id="PTHR45763:SF46">
    <property type="entry name" value="AB HYDROLASE-1 DOMAIN-CONTAINING PROTEIN"/>
    <property type="match status" value="1"/>
</dbReference>
<dbReference type="Proteomes" id="UP001431209">
    <property type="component" value="Unassembled WGS sequence"/>
</dbReference>
<dbReference type="AlphaFoldDB" id="A0AAW2YYJ7"/>
<feature type="domain" description="AB hydrolase-1" evidence="2">
    <location>
        <begin position="111"/>
        <end position="349"/>
    </location>
</feature>
<evidence type="ECO:0000313" key="3">
    <source>
        <dbReference type="EMBL" id="KAL0481724.1"/>
    </source>
</evidence>
<keyword evidence="1" id="KW-0812">Transmembrane</keyword>
<dbReference type="PANTHER" id="PTHR45763">
    <property type="entry name" value="HYDROLASE, ALPHA/BETA FOLD FAMILY PROTEIN, EXPRESSED-RELATED"/>
    <property type="match status" value="1"/>
</dbReference>
<keyword evidence="1" id="KW-1133">Transmembrane helix</keyword>
<comment type="caution">
    <text evidence="3">The sequence shown here is derived from an EMBL/GenBank/DDBJ whole genome shotgun (WGS) entry which is preliminary data.</text>
</comment>
<sequence>MAGMSTLNHRDRLILNIYKILYTGHLRLYGSFIPLSSILKISALALLSAYTSYKIISYYINSRIKKCSSIPSYRIPLRDMMKDDAVIKGLMMDDGRWISYCEYGNLNSPNVIFYCHSLGGSRLERHPNHEQVARELNVRFIHLDRPGYGQSTTHDERTYLTFAHDLNQVSKALHIERYAVMGVSSGAPYALACAHYHQKHNSDKLVCAVAVSSDLPYRELPECDYSPYLKDYQFLIRFAPFLLRVFMNVEIYKNVFSNPERYTQHILHYESTLYEHEGDDLKTFLHSCVDFMREGMNAHGIQEPFREVKMERSEWGFQLNDIVNIPIIFWHGARNKLIPIKLVRKITDKMEAAGCRVNMNEVAKRGHYFYMNTNRWREMIVHCLLHFKT</sequence>
<name>A0AAW2YYJ7_9EUKA</name>
<protein>
    <submittedName>
        <fullName evidence="3">Proline iminopeptidase</fullName>
    </submittedName>
</protein>
<reference evidence="3 4" key="1">
    <citation type="submission" date="2024-03" db="EMBL/GenBank/DDBJ databases">
        <title>The Acrasis kona genome and developmental transcriptomes reveal deep origins of eukaryotic multicellular pathways.</title>
        <authorList>
            <person name="Sheikh S."/>
            <person name="Fu C.-J."/>
            <person name="Brown M.W."/>
            <person name="Baldauf S.L."/>
        </authorList>
    </citation>
    <scope>NUCLEOTIDE SEQUENCE [LARGE SCALE GENOMIC DNA]</scope>
    <source>
        <strain evidence="3 4">ATCC MYA-3509</strain>
    </source>
</reference>
<dbReference type="InterPro" id="IPR000073">
    <property type="entry name" value="AB_hydrolase_1"/>
</dbReference>
<dbReference type="Gene3D" id="3.40.50.1820">
    <property type="entry name" value="alpha/beta hydrolase"/>
    <property type="match status" value="1"/>
</dbReference>
<accession>A0AAW2YYJ7</accession>
<keyword evidence="1" id="KW-0472">Membrane</keyword>
<dbReference type="EMBL" id="JAOPGA020000786">
    <property type="protein sequence ID" value="KAL0481724.1"/>
    <property type="molecule type" value="Genomic_DNA"/>
</dbReference>
<feature type="transmembrane region" description="Helical" evidence="1">
    <location>
        <begin position="32"/>
        <end position="56"/>
    </location>
</feature>
<dbReference type="InterPro" id="IPR029058">
    <property type="entry name" value="AB_hydrolase_fold"/>
</dbReference>
<organism evidence="3 4">
    <name type="scientific">Acrasis kona</name>
    <dbReference type="NCBI Taxonomy" id="1008807"/>
    <lineage>
        <taxon>Eukaryota</taxon>
        <taxon>Discoba</taxon>
        <taxon>Heterolobosea</taxon>
        <taxon>Tetramitia</taxon>
        <taxon>Eutetramitia</taxon>
        <taxon>Acrasidae</taxon>
        <taxon>Acrasis</taxon>
    </lineage>
</organism>
<dbReference type="SUPFAM" id="SSF53474">
    <property type="entry name" value="alpha/beta-Hydrolases"/>
    <property type="match status" value="1"/>
</dbReference>